<organism evidence="1">
    <name type="scientific">Anguilla anguilla</name>
    <name type="common">European freshwater eel</name>
    <name type="synonym">Muraena anguilla</name>
    <dbReference type="NCBI Taxonomy" id="7936"/>
    <lineage>
        <taxon>Eukaryota</taxon>
        <taxon>Metazoa</taxon>
        <taxon>Chordata</taxon>
        <taxon>Craniata</taxon>
        <taxon>Vertebrata</taxon>
        <taxon>Euteleostomi</taxon>
        <taxon>Actinopterygii</taxon>
        <taxon>Neopterygii</taxon>
        <taxon>Teleostei</taxon>
        <taxon>Anguilliformes</taxon>
        <taxon>Anguillidae</taxon>
        <taxon>Anguilla</taxon>
    </lineage>
</organism>
<name>A0A0E9PTR8_ANGAN</name>
<sequence>MSPGRKTGKLRNCSKNLSAAQMKQEQRESHMRRSIVVICTLVLLGLGR</sequence>
<protein>
    <submittedName>
        <fullName evidence="1">Uncharacterized protein</fullName>
    </submittedName>
</protein>
<dbReference type="EMBL" id="GBXM01101097">
    <property type="protein sequence ID" value="JAH07480.1"/>
    <property type="molecule type" value="Transcribed_RNA"/>
</dbReference>
<proteinExistence type="predicted"/>
<reference evidence="1" key="2">
    <citation type="journal article" date="2015" name="Fish Shellfish Immunol.">
        <title>Early steps in the European eel (Anguilla anguilla)-Vibrio vulnificus interaction in the gills: Role of the RtxA13 toxin.</title>
        <authorList>
            <person name="Callol A."/>
            <person name="Pajuelo D."/>
            <person name="Ebbesson L."/>
            <person name="Teles M."/>
            <person name="MacKenzie S."/>
            <person name="Amaro C."/>
        </authorList>
    </citation>
    <scope>NUCLEOTIDE SEQUENCE</scope>
</reference>
<reference evidence="1" key="1">
    <citation type="submission" date="2014-11" db="EMBL/GenBank/DDBJ databases">
        <authorList>
            <person name="Amaro Gonzalez C."/>
        </authorList>
    </citation>
    <scope>NUCLEOTIDE SEQUENCE</scope>
</reference>
<accession>A0A0E9PTR8</accession>
<evidence type="ECO:0000313" key="1">
    <source>
        <dbReference type="EMBL" id="JAH07480.1"/>
    </source>
</evidence>
<dbReference type="AlphaFoldDB" id="A0A0E9PTR8"/>